<dbReference type="STRING" id="45070.Lnau_0585"/>
<dbReference type="Proteomes" id="UP000054725">
    <property type="component" value="Unassembled WGS sequence"/>
</dbReference>
<dbReference type="Pfam" id="PF00027">
    <property type="entry name" value="cNMP_binding"/>
    <property type="match status" value="1"/>
</dbReference>
<dbReference type="GO" id="GO:0030552">
    <property type="term" value="F:cAMP binding"/>
    <property type="evidence" value="ECO:0007669"/>
    <property type="project" value="TreeGrafter"/>
</dbReference>
<organism evidence="3 4">
    <name type="scientific">Legionella nautarum</name>
    <dbReference type="NCBI Taxonomy" id="45070"/>
    <lineage>
        <taxon>Bacteria</taxon>
        <taxon>Pseudomonadati</taxon>
        <taxon>Pseudomonadota</taxon>
        <taxon>Gammaproteobacteria</taxon>
        <taxon>Legionellales</taxon>
        <taxon>Legionellaceae</taxon>
        <taxon>Legionella</taxon>
    </lineage>
</organism>
<dbReference type="Gene3D" id="2.60.120.10">
    <property type="entry name" value="Jelly Rolls"/>
    <property type="match status" value="1"/>
</dbReference>
<evidence type="ECO:0000313" key="3">
    <source>
        <dbReference type="EMBL" id="KTD38516.1"/>
    </source>
</evidence>
<name>A0A0W0X1W5_9GAMM</name>
<keyword evidence="1" id="KW-0812">Transmembrane</keyword>
<keyword evidence="4" id="KW-1185">Reference proteome</keyword>
<feature type="domain" description="Cyclic nucleotide-binding" evidence="2">
    <location>
        <begin position="17"/>
        <end position="103"/>
    </location>
</feature>
<evidence type="ECO:0000259" key="2">
    <source>
        <dbReference type="PROSITE" id="PS50042"/>
    </source>
</evidence>
<reference evidence="3 4" key="1">
    <citation type="submission" date="2015-11" db="EMBL/GenBank/DDBJ databases">
        <title>Genomic analysis of 38 Legionella species identifies large and diverse effector repertoires.</title>
        <authorList>
            <person name="Burstein D."/>
            <person name="Amaro F."/>
            <person name="Zusman T."/>
            <person name="Lifshitz Z."/>
            <person name="Cohen O."/>
            <person name="Gilbert J.A."/>
            <person name="Pupko T."/>
            <person name="Shuman H.A."/>
            <person name="Segal G."/>
        </authorList>
    </citation>
    <scope>NUCLEOTIDE SEQUENCE [LARGE SCALE GENOMIC DNA]</scope>
    <source>
        <strain evidence="3 4">ATCC 49506</strain>
    </source>
</reference>
<dbReference type="PANTHER" id="PTHR11635">
    <property type="entry name" value="CAMP-DEPENDENT PROTEIN KINASE REGULATORY CHAIN"/>
    <property type="match status" value="1"/>
</dbReference>
<dbReference type="GO" id="GO:0005829">
    <property type="term" value="C:cytosol"/>
    <property type="evidence" value="ECO:0007669"/>
    <property type="project" value="TreeGrafter"/>
</dbReference>
<dbReference type="PATRIC" id="fig|45070.6.peg.620"/>
<dbReference type="GO" id="GO:0005952">
    <property type="term" value="C:cAMP-dependent protein kinase complex"/>
    <property type="evidence" value="ECO:0007669"/>
    <property type="project" value="InterPro"/>
</dbReference>
<proteinExistence type="predicted"/>
<dbReference type="PANTHER" id="PTHR11635:SF152">
    <property type="entry name" value="CAMP-DEPENDENT PROTEIN KINASE TYPE I REGULATORY SUBUNIT-RELATED"/>
    <property type="match status" value="1"/>
</dbReference>
<dbReference type="PROSITE" id="PS50042">
    <property type="entry name" value="CNMP_BINDING_3"/>
    <property type="match status" value="1"/>
</dbReference>
<dbReference type="CDD" id="cd00038">
    <property type="entry name" value="CAP_ED"/>
    <property type="match status" value="1"/>
</dbReference>
<feature type="transmembrane region" description="Helical" evidence="1">
    <location>
        <begin position="162"/>
        <end position="187"/>
    </location>
</feature>
<keyword evidence="1" id="KW-0472">Membrane</keyword>
<dbReference type="SMART" id="SM00100">
    <property type="entry name" value="cNMP"/>
    <property type="match status" value="1"/>
</dbReference>
<dbReference type="GO" id="GO:0004862">
    <property type="term" value="F:cAMP-dependent protein kinase inhibitor activity"/>
    <property type="evidence" value="ECO:0007669"/>
    <property type="project" value="TreeGrafter"/>
</dbReference>
<dbReference type="InterPro" id="IPR018490">
    <property type="entry name" value="cNMP-bd_dom_sf"/>
</dbReference>
<sequence>MSEFTNEEKDLLKNCELLKNLSDSEFQDFLAISSRASYGKDEVLLTEGEICEYFFIIISGTIEVSKNDPKSYKPLLISKLNGGQTIGEMRIIQNKACILTATASEPTVVLRTSITKLHLPENTHCYRAILESTIKIVSDRLLYSNETVLNKTAERRRKQKQLILAIFGIITLGLFLGEIALALYYALNASDFCKRAHVFPSHESLIY</sequence>
<dbReference type="SUPFAM" id="SSF51206">
    <property type="entry name" value="cAMP-binding domain-like"/>
    <property type="match status" value="1"/>
</dbReference>
<dbReference type="GO" id="GO:0034236">
    <property type="term" value="F:protein kinase A catalytic subunit binding"/>
    <property type="evidence" value="ECO:0007669"/>
    <property type="project" value="TreeGrafter"/>
</dbReference>
<dbReference type="InterPro" id="IPR000595">
    <property type="entry name" value="cNMP-bd_dom"/>
</dbReference>
<comment type="caution">
    <text evidence="3">The sequence shown here is derived from an EMBL/GenBank/DDBJ whole genome shotgun (WGS) entry which is preliminary data.</text>
</comment>
<gene>
    <name evidence="3" type="ORF">Lnau_0585</name>
</gene>
<dbReference type="RefSeq" id="WP_058503659.1">
    <property type="nucleotide sequence ID" value="NZ_CAAAIF010000023.1"/>
</dbReference>
<dbReference type="EMBL" id="LNYO01000008">
    <property type="protein sequence ID" value="KTD38516.1"/>
    <property type="molecule type" value="Genomic_DNA"/>
</dbReference>
<dbReference type="InterPro" id="IPR014710">
    <property type="entry name" value="RmlC-like_jellyroll"/>
</dbReference>
<evidence type="ECO:0000256" key="1">
    <source>
        <dbReference type="SAM" id="Phobius"/>
    </source>
</evidence>
<dbReference type="AlphaFoldDB" id="A0A0W0X1W5"/>
<keyword evidence="1" id="KW-1133">Transmembrane helix</keyword>
<protein>
    <submittedName>
        <fullName evidence="3">cNMP-binding protein</fullName>
    </submittedName>
</protein>
<accession>A0A0W0X1W5</accession>
<evidence type="ECO:0000313" key="4">
    <source>
        <dbReference type="Proteomes" id="UP000054725"/>
    </source>
</evidence>
<dbReference type="OrthoDB" id="5637002at2"/>
<dbReference type="InterPro" id="IPR050503">
    <property type="entry name" value="cAMP-dep_PK_reg_su-like"/>
</dbReference>